<feature type="region of interest" description="Disordered" evidence="1">
    <location>
        <begin position="24"/>
        <end position="46"/>
    </location>
</feature>
<organism evidence="2 3">
    <name type="scientific">Portunus trituberculatus</name>
    <name type="common">Swimming crab</name>
    <name type="synonym">Neptunus trituberculatus</name>
    <dbReference type="NCBI Taxonomy" id="210409"/>
    <lineage>
        <taxon>Eukaryota</taxon>
        <taxon>Metazoa</taxon>
        <taxon>Ecdysozoa</taxon>
        <taxon>Arthropoda</taxon>
        <taxon>Crustacea</taxon>
        <taxon>Multicrustacea</taxon>
        <taxon>Malacostraca</taxon>
        <taxon>Eumalacostraca</taxon>
        <taxon>Eucarida</taxon>
        <taxon>Decapoda</taxon>
        <taxon>Pleocyemata</taxon>
        <taxon>Brachyura</taxon>
        <taxon>Eubrachyura</taxon>
        <taxon>Portunoidea</taxon>
        <taxon>Portunidae</taxon>
        <taxon>Portuninae</taxon>
        <taxon>Portunus</taxon>
    </lineage>
</organism>
<feature type="compositionally biased region" description="Pro residues" evidence="1">
    <location>
        <begin position="115"/>
        <end position="126"/>
    </location>
</feature>
<gene>
    <name evidence="2" type="ORF">E2C01_086406</name>
</gene>
<keyword evidence="3" id="KW-1185">Reference proteome</keyword>
<evidence type="ECO:0000313" key="2">
    <source>
        <dbReference type="EMBL" id="MPC91374.1"/>
    </source>
</evidence>
<protein>
    <submittedName>
        <fullName evidence="2">Uncharacterized protein</fullName>
    </submittedName>
</protein>
<accession>A0A5B7JG90</accession>
<evidence type="ECO:0000313" key="3">
    <source>
        <dbReference type="Proteomes" id="UP000324222"/>
    </source>
</evidence>
<dbReference type="AlphaFoldDB" id="A0A5B7JG90"/>
<reference evidence="2 3" key="1">
    <citation type="submission" date="2019-05" db="EMBL/GenBank/DDBJ databases">
        <title>Another draft genome of Portunus trituberculatus and its Hox gene families provides insights of decapod evolution.</title>
        <authorList>
            <person name="Jeong J.-H."/>
            <person name="Song I."/>
            <person name="Kim S."/>
            <person name="Choi T."/>
            <person name="Kim D."/>
            <person name="Ryu S."/>
            <person name="Kim W."/>
        </authorList>
    </citation>
    <scope>NUCLEOTIDE SEQUENCE [LARGE SCALE GENOMIC DNA]</scope>
    <source>
        <tissue evidence="2">Muscle</tissue>
    </source>
</reference>
<dbReference type="Proteomes" id="UP000324222">
    <property type="component" value="Unassembled WGS sequence"/>
</dbReference>
<evidence type="ECO:0000256" key="1">
    <source>
        <dbReference type="SAM" id="MobiDB-lite"/>
    </source>
</evidence>
<name>A0A5B7JG90_PORTR</name>
<dbReference type="EMBL" id="VSRR010087529">
    <property type="protein sequence ID" value="MPC91374.1"/>
    <property type="molecule type" value="Genomic_DNA"/>
</dbReference>
<comment type="caution">
    <text evidence="2">The sequence shown here is derived from an EMBL/GenBank/DDBJ whole genome shotgun (WGS) entry which is preliminary data.</text>
</comment>
<proteinExistence type="predicted"/>
<feature type="region of interest" description="Disordered" evidence="1">
    <location>
        <begin position="94"/>
        <end position="126"/>
    </location>
</feature>
<sequence>MACKIPLQPQCGLYVEQTRQELEAKSQLHRMPPPPSAPPTHTLFHPYRRLEPFTKTLKREPAKHDGDSTGLSLSLAGRGIGHLELSGAVPNQAAQTGVFARHSSATFSRARNTKAPPPSPPPPPPP</sequence>